<feature type="transmembrane region" description="Helical" evidence="10">
    <location>
        <begin position="79"/>
        <end position="99"/>
    </location>
</feature>
<feature type="transmembrane region" description="Helical" evidence="10">
    <location>
        <begin position="111"/>
        <end position="134"/>
    </location>
</feature>
<comment type="similarity">
    <text evidence="9">Belongs to the monovalent cation:proton antiporter 2 (CPA2) transporter (TC 2.A.37) family. CHX (TC 2.A.37.4) subfamily.</text>
</comment>
<dbReference type="InterPro" id="IPR038770">
    <property type="entry name" value="Na+/solute_symporter_sf"/>
</dbReference>
<organism evidence="14 15">
    <name type="scientific">Linum tenue</name>
    <dbReference type="NCBI Taxonomy" id="586396"/>
    <lineage>
        <taxon>Eukaryota</taxon>
        <taxon>Viridiplantae</taxon>
        <taxon>Streptophyta</taxon>
        <taxon>Embryophyta</taxon>
        <taxon>Tracheophyta</taxon>
        <taxon>Spermatophyta</taxon>
        <taxon>Magnoliopsida</taxon>
        <taxon>eudicotyledons</taxon>
        <taxon>Gunneridae</taxon>
        <taxon>Pentapetalae</taxon>
        <taxon>rosids</taxon>
        <taxon>fabids</taxon>
        <taxon>Malpighiales</taxon>
        <taxon>Linaceae</taxon>
        <taxon>Linum</taxon>
    </lineage>
</organism>
<evidence type="ECO:0000256" key="2">
    <source>
        <dbReference type="ARBA" id="ARBA00022448"/>
    </source>
</evidence>
<evidence type="ECO:0000256" key="3">
    <source>
        <dbReference type="ARBA" id="ARBA00022538"/>
    </source>
</evidence>
<dbReference type="GO" id="GO:0012505">
    <property type="term" value="C:endomembrane system"/>
    <property type="evidence" value="ECO:0007669"/>
    <property type="project" value="TreeGrafter"/>
</dbReference>
<dbReference type="Proteomes" id="UP001154282">
    <property type="component" value="Unassembled WGS sequence"/>
</dbReference>
<dbReference type="InterPro" id="IPR057291">
    <property type="entry name" value="CHX17_2nd"/>
</dbReference>
<evidence type="ECO:0000256" key="5">
    <source>
        <dbReference type="ARBA" id="ARBA00022958"/>
    </source>
</evidence>
<feature type="domain" description="Cation/H(+) antiporter C-terminal" evidence="13">
    <location>
        <begin position="610"/>
        <end position="772"/>
    </location>
</feature>
<keyword evidence="7" id="KW-0406">Ion transport</keyword>
<dbReference type="InterPro" id="IPR006153">
    <property type="entry name" value="Cation/H_exchanger_TM"/>
</dbReference>
<evidence type="ECO:0000256" key="7">
    <source>
        <dbReference type="ARBA" id="ARBA00023065"/>
    </source>
</evidence>
<dbReference type="InterPro" id="IPR057290">
    <property type="entry name" value="CHX17_C"/>
</dbReference>
<feature type="transmembrane region" description="Helical" evidence="10">
    <location>
        <begin position="264"/>
        <end position="280"/>
    </location>
</feature>
<dbReference type="InterPro" id="IPR050794">
    <property type="entry name" value="CPA2_transporter"/>
</dbReference>
<sequence>MDQAKRLLCTHDLWNPFNTTFVQTCGMLLVSQIFHVILKPFGQPGPVAQILAGLVLGPSLLCKIDRIRQIFIQPAFEDYSFLLLFVFRILFMFTIGLEADLPYICRNFQRIGVIAAWNVAVCAAFGAAASFFVINVLKVTAHRLAFANVIMIIVASVASPVVVRLVAELKFDTAEPGRLAISAALFMELFCITWYSTYLAFSSGKMFGFALVCIVGTGIVAYANRYLANWCNKRRRHMKFVPSTEMSGILLLVILLSFMIEKLGFNSMISCFLVGVAFPKEGKTTRTLLHRLTYAVNNFILPIYFGFNGFRFDVNYLINVRNCIVVALLILLSMGGKIIGTLCACHYLNIPRNEAVVLAFILNLKGHGELLVIEAFSRSDGQTWWDDNTHKLVIIIVVINTLIAGPVVSFILKRDRKYFAHKLTFLEFLDPENELRFLACVYESRHITSKLGLIATMTGSQRSPTVPYLVHLVELQKRHRRKKKLMYHELQDGDQFSDDDEYGGNDIIEINDAVDAFTTDSKILVHQSKAVSWFPKVYEDVCSTAEDLRVSIVFLTFHKHQRLDGKLENDKDGVRIVNQKVMRHAPCSVGIFVDRGLTGFQLPSPELVQNVAMLFFGGPDDREALACCKRIAVHPYVNLTIIRFQSEGQPKNQQVHDRNGEEEEQHISISSHEVDMAIDNVFMEDFCNRYVTSGKVKYMEKKTESGEETVEILKEIGEMYSLFIVGKGGRGNSPMTTGMSDWEECPELGAVGDILASAELNLGASILVIQQHRNATEGHEDNEHPVLDDDD</sequence>
<feature type="domain" description="Cation/H(+) antiporter central" evidence="12">
    <location>
        <begin position="466"/>
        <end position="599"/>
    </location>
</feature>
<evidence type="ECO:0000256" key="10">
    <source>
        <dbReference type="SAM" id="Phobius"/>
    </source>
</evidence>
<dbReference type="GO" id="GO:0006813">
    <property type="term" value="P:potassium ion transport"/>
    <property type="evidence" value="ECO:0007669"/>
    <property type="project" value="UniProtKB-KW"/>
</dbReference>
<feature type="transmembrane region" description="Helical" evidence="10">
    <location>
        <begin position="179"/>
        <end position="201"/>
    </location>
</feature>
<accession>A0AAV0KIC6</accession>
<keyword evidence="5" id="KW-0630">Potassium</keyword>
<feature type="transmembrane region" description="Helical" evidence="10">
    <location>
        <begin position="20"/>
        <end position="38"/>
    </location>
</feature>
<dbReference type="EMBL" id="CAMGYJ010000005">
    <property type="protein sequence ID" value="CAI0421786.1"/>
    <property type="molecule type" value="Genomic_DNA"/>
</dbReference>
<evidence type="ECO:0000256" key="9">
    <source>
        <dbReference type="ARBA" id="ARBA00038341"/>
    </source>
</evidence>
<dbReference type="AlphaFoldDB" id="A0AAV0KIC6"/>
<dbReference type="PANTHER" id="PTHR32468">
    <property type="entry name" value="CATION/H + ANTIPORTER"/>
    <property type="match status" value="1"/>
</dbReference>
<feature type="transmembrane region" description="Helical" evidence="10">
    <location>
        <begin position="393"/>
        <end position="412"/>
    </location>
</feature>
<evidence type="ECO:0000259" key="11">
    <source>
        <dbReference type="Pfam" id="PF00999"/>
    </source>
</evidence>
<keyword evidence="4 10" id="KW-0812">Transmembrane</keyword>
<evidence type="ECO:0000259" key="12">
    <source>
        <dbReference type="Pfam" id="PF23256"/>
    </source>
</evidence>
<feature type="transmembrane region" description="Helical" evidence="10">
    <location>
        <begin position="207"/>
        <end position="228"/>
    </location>
</feature>
<dbReference type="Pfam" id="PF23256">
    <property type="entry name" value="CHX17_2nd"/>
    <property type="match status" value="1"/>
</dbReference>
<keyword evidence="8 10" id="KW-0472">Membrane</keyword>
<feature type="domain" description="Cation/H+ exchanger transmembrane" evidence="11">
    <location>
        <begin position="33"/>
        <end position="413"/>
    </location>
</feature>
<name>A0AAV0KIC6_9ROSI</name>
<comment type="subcellular location">
    <subcellularLocation>
        <location evidence="1">Membrane</location>
        <topology evidence="1">Multi-pass membrane protein</topology>
    </subcellularLocation>
</comment>
<evidence type="ECO:0000259" key="13">
    <source>
        <dbReference type="Pfam" id="PF23259"/>
    </source>
</evidence>
<evidence type="ECO:0000256" key="6">
    <source>
        <dbReference type="ARBA" id="ARBA00022989"/>
    </source>
</evidence>
<evidence type="ECO:0000256" key="1">
    <source>
        <dbReference type="ARBA" id="ARBA00004141"/>
    </source>
</evidence>
<dbReference type="Pfam" id="PF00999">
    <property type="entry name" value="Na_H_Exchanger"/>
    <property type="match status" value="1"/>
</dbReference>
<proteinExistence type="inferred from homology"/>
<keyword evidence="3" id="KW-0633">Potassium transport</keyword>
<feature type="transmembrane region" description="Helical" evidence="10">
    <location>
        <begin position="292"/>
        <end position="312"/>
    </location>
</feature>
<gene>
    <name evidence="14" type="ORF">LITE_LOCUS18912</name>
</gene>
<keyword evidence="15" id="KW-1185">Reference proteome</keyword>
<dbReference type="Pfam" id="PF23259">
    <property type="entry name" value="CHX17_C"/>
    <property type="match status" value="1"/>
</dbReference>
<dbReference type="GO" id="GO:0016020">
    <property type="term" value="C:membrane"/>
    <property type="evidence" value="ECO:0007669"/>
    <property type="project" value="UniProtKB-SubCell"/>
</dbReference>
<evidence type="ECO:0000313" key="15">
    <source>
        <dbReference type="Proteomes" id="UP001154282"/>
    </source>
</evidence>
<dbReference type="Gene3D" id="1.20.1530.20">
    <property type="match status" value="1"/>
</dbReference>
<evidence type="ECO:0000313" key="14">
    <source>
        <dbReference type="EMBL" id="CAI0421786.1"/>
    </source>
</evidence>
<comment type="caution">
    <text evidence="14">The sequence shown here is derived from an EMBL/GenBank/DDBJ whole genome shotgun (WGS) entry which is preliminary data.</text>
</comment>
<dbReference type="GO" id="GO:1902600">
    <property type="term" value="P:proton transmembrane transport"/>
    <property type="evidence" value="ECO:0007669"/>
    <property type="project" value="InterPro"/>
</dbReference>
<evidence type="ECO:0008006" key="16">
    <source>
        <dbReference type="Google" id="ProtNLM"/>
    </source>
</evidence>
<protein>
    <recommendedName>
        <fullName evidence="16">Cation/H+ exchanger domain-containing protein</fullName>
    </recommendedName>
</protein>
<keyword evidence="2" id="KW-0813">Transport</keyword>
<dbReference type="GO" id="GO:0015297">
    <property type="term" value="F:antiporter activity"/>
    <property type="evidence" value="ECO:0007669"/>
    <property type="project" value="InterPro"/>
</dbReference>
<evidence type="ECO:0000256" key="8">
    <source>
        <dbReference type="ARBA" id="ARBA00023136"/>
    </source>
</evidence>
<feature type="transmembrane region" description="Helical" evidence="10">
    <location>
        <begin position="146"/>
        <end position="167"/>
    </location>
</feature>
<dbReference type="GO" id="GO:0006885">
    <property type="term" value="P:regulation of pH"/>
    <property type="evidence" value="ECO:0007669"/>
    <property type="project" value="TreeGrafter"/>
</dbReference>
<dbReference type="PANTHER" id="PTHR32468:SF150">
    <property type="entry name" value="CATION_H+ EXCHANGER DOMAIN-CONTAINING PROTEIN"/>
    <property type="match status" value="1"/>
</dbReference>
<evidence type="ECO:0000256" key="4">
    <source>
        <dbReference type="ARBA" id="ARBA00022692"/>
    </source>
</evidence>
<keyword evidence="6 10" id="KW-1133">Transmembrane helix</keyword>
<reference evidence="14" key="1">
    <citation type="submission" date="2022-08" db="EMBL/GenBank/DDBJ databases">
        <authorList>
            <person name="Gutierrez-Valencia J."/>
        </authorList>
    </citation>
    <scope>NUCLEOTIDE SEQUENCE</scope>
</reference>
<feature type="transmembrane region" description="Helical" evidence="10">
    <location>
        <begin position="324"/>
        <end position="348"/>
    </location>
</feature>